<dbReference type="Proteomes" id="UP000624325">
    <property type="component" value="Unassembled WGS sequence"/>
</dbReference>
<dbReference type="InterPro" id="IPR015943">
    <property type="entry name" value="WD40/YVTN_repeat-like_dom_sf"/>
</dbReference>
<dbReference type="Gene3D" id="2.130.10.10">
    <property type="entry name" value="YVTN repeat-like/Quinoprotein amine dehydrogenase"/>
    <property type="match status" value="1"/>
</dbReference>
<name>A0ABQ4BZB2_9ACTN</name>
<comment type="caution">
    <text evidence="2">The sequence shown here is derived from an EMBL/GenBank/DDBJ whole genome shotgun (WGS) entry which is preliminary data.</text>
</comment>
<dbReference type="PANTHER" id="PTHR47197:SF3">
    <property type="entry name" value="DIHYDRO-HEME D1 DEHYDROGENASE"/>
    <property type="match status" value="1"/>
</dbReference>
<dbReference type="PANTHER" id="PTHR47197">
    <property type="entry name" value="PROTEIN NIRF"/>
    <property type="match status" value="1"/>
</dbReference>
<evidence type="ECO:0000313" key="3">
    <source>
        <dbReference type="Proteomes" id="UP000624325"/>
    </source>
</evidence>
<protein>
    <recommendedName>
        <fullName evidence="4">40-residue YVTN family beta-propeller repeat-containing protein</fullName>
    </recommendedName>
</protein>
<evidence type="ECO:0000256" key="1">
    <source>
        <dbReference type="SAM" id="SignalP"/>
    </source>
</evidence>
<feature type="signal peptide" evidence="1">
    <location>
        <begin position="1"/>
        <end position="24"/>
    </location>
</feature>
<keyword evidence="1" id="KW-0732">Signal</keyword>
<proteinExistence type="predicted"/>
<keyword evidence="3" id="KW-1185">Reference proteome</keyword>
<reference evidence="2 3" key="1">
    <citation type="submission" date="2021-01" db="EMBL/GenBank/DDBJ databases">
        <title>Whole genome shotgun sequence of Asanoa iriomotensis NBRC 100142.</title>
        <authorList>
            <person name="Komaki H."/>
            <person name="Tamura T."/>
        </authorList>
    </citation>
    <scope>NUCLEOTIDE SEQUENCE [LARGE SCALE GENOMIC DNA]</scope>
    <source>
        <strain evidence="2 3">NBRC 100142</strain>
    </source>
</reference>
<evidence type="ECO:0008006" key="4">
    <source>
        <dbReference type="Google" id="ProtNLM"/>
    </source>
</evidence>
<feature type="chain" id="PRO_5045630099" description="40-residue YVTN family beta-propeller repeat-containing protein" evidence="1">
    <location>
        <begin position="25"/>
        <end position="448"/>
    </location>
</feature>
<evidence type="ECO:0000313" key="2">
    <source>
        <dbReference type="EMBL" id="GIF55866.1"/>
    </source>
</evidence>
<accession>A0ABQ4BZB2</accession>
<dbReference type="RefSeq" id="WP_203701666.1">
    <property type="nucleotide sequence ID" value="NZ_BAAALU010000001.1"/>
</dbReference>
<dbReference type="EMBL" id="BONC01000010">
    <property type="protein sequence ID" value="GIF55866.1"/>
    <property type="molecule type" value="Genomic_DNA"/>
</dbReference>
<dbReference type="PROSITE" id="PS50194">
    <property type="entry name" value="FILAMIN_REPEAT"/>
    <property type="match status" value="1"/>
</dbReference>
<dbReference type="InterPro" id="IPR011045">
    <property type="entry name" value="N2O_reductase_N"/>
</dbReference>
<organism evidence="2 3">
    <name type="scientific">Asanoa iriomotensis</name>
    <dbReference type="NCBI Taxonomy" id="234613"/>
    <lineage>
        <taxon>Bacteria</taxon>
        <taxon>Bacillati</taxon>
        <taxon>Actinomycetota</taxon>
        <taxon>Actinomycetes</taxon>
        <taxon>Micromonosporales</taxon>
        <taxon>Micromonosporaceae</taxon>
        <taxon>Asanoa</taxon>
    </lineage>
</organism>
<dbReference type="InterPro" id="IPR051200">
    <property type="entry name" value="Host-pathogen_enzymatic-act"/>
</dbReference>
<sequence>MRRISTIAGIAATLLVAGGPPASAQTDYDQPLETANSTTLFNGFADLAKSDATGRILISPGRGFDEIIVADLDGQVIGAVPGQAGATGLALSKDGRTAYAALADAGAVSVIDVATATETARYPIGGNTCPYDVALAGGKLWFSYGCYGISNSAIGSIDIAAPGTPMALGQGGYLTFTPRLASGSIDDGVLFAAVEGEFPNRLISYDVSGGTAVRRTALEDRLSSVSEFTVTPDGSAIIAATPGEYQFTTKLGRYSTTDLTEQGRYAVPGQVVGIAVEPDGRVATYSDDHGIAYFAPGEYEPRWVVYRNFAPGLDPAHRGIAIGGPGRLHLVQKMLSNSMMALTTVDATPMGTSLAVEGPFFAYVRKPVTFTGTLAAADGTATGVRTVQVTRRDPRGTTVLRDVLTAADGSFTVTDKPRVVGETTWTFTFAGTERLLPSTFDVGLTVDR</sequence>
<dbReference type="SUPFAM" id="SSF50974">
    <property type="entry name" value="Nitrous oxide reductase, N-terminal domain"/>
    <property type="match status" value="1"/>
</dbReference>
<dbReference type="InterPro" id="IPR017868">
    <property type="entry name" value="Filamin/ABP280_repeat-like"/>
</dbReference>
<gene>
    <name evidence="2" type="ORF">Air01nite_19610</name>
</gene>